<name>A0ABY5RES9_HALLR</name>
<dbReference type="CDD" id="cd07726">
    <property type="entry name" value="ST1585-like_MBL-fold"/>
    <property type="match status" value="1"/>
</dbReference>
<dbReference type="InterPro" id="IPR001279">
    <property type="entry name" value="Metallo-B-lactamas"/>
</dbReference>
<sequence length="301" mass="33814">MAIGDIEQVPNSTDIYYVDTGMYEVEQYGSVYLIDAERPALVDTGIAADREHIFAMLDEVGVDDLAYILPTHVHLDHAGGAGYLAERYPDATVMTHEIGAPHLVDPTRLVEGTKAAVEDQWRFYDEPLPIDDDRVEGLTDGDEIDLGDCTLTVHHAPGHAPHQVMYHDSGDDALFVGDAMGIWEPNTQTVRQTTPPSQFHLEKALDDVRTIEDIAPDTICFGHFGSEEYTEELAESYKRTLVEWVEAIRQKRDELDDDEAVIEHFVEHTQMDEVWGVRKAQDEERLNARGVLGYLDYVGSE</sequence>
<evidence type="ECO:0000259" key="1">
    <source>
        <dbReference type="SMART" id="SM00849"/>
    </source>
</evidence>
<dbReference type="SUPFAM" id="SSF56281">
    <property type="entry name" value="Metallo-hydrolase/oxidoreductase"/>
    <property type="match status" value="1"/>
</dbReference>
<keyword evidence="3" id="KW-1185">Reference proteome</keyword>
<feature type="domain" description="Metallo-beta-lactamase" evidence="1">
    <location>
        <begin position="28"/>
        <end position="223"/>
    </location>
</feature>
<dbReference type="PANTHER" id="PTHR42951:SF4">
    <property type="entry name" value="ACYL-COENZYME A THIOESTERASE MBLAC2"/>
    <property type="match status" value="1"/>
</dbReference>
<protein>
    <submittedName>
        <fullName evidence="2">MBL fold metallo-hydrolase</fullName>
    </submittedName>
</protein>
<gene>
    <name evidence="2" type="ORF">KU306_02955</name>
</gene>
<dbReference type="InterPro" id="IPR050855">
    <property type="entry name" value="NDM-1-like"/>
</dbReference>
<dbReference type="PANTHER" id="PTHR42951">
    <property type="entry name" value="METALLO-BETA-LACTAMASE DOMAIN-CONTAINING"/>
    <property type="match status" value="1"/>
</dbReference>
<organism evidence="2 3">
    <name type="scientific">Haloferax larsenii</name>
    <dbReference type="NCBI Taxonomy" id="302484"/>
    <lineage>
        <taxon>Archaea</taxon>
        <taxon>Methanobacteriati</taxon>
        <taxon>Methanobacteriota</taxon>
        <taxon>Stenosarchaea group</taxon>
        <taxon>Halobacteria</taxon>
        <taxon>Halobacteriales</taxon>
        <taxon>Haloferacaceae</taxon>
        <taxon>Haloferax</taxon>
    </lineage>
</organism>
<reference evidence="2" key="1">
    <citation type="submission" date="2021-07" db="EMBL/GenBank/DDBJ databases">
        <title>Studies on halocins as antimicrobial molecules from haloarchaea.</title>
        <authorList>
            <person name="Kumar S."/>
            <person name="Khare S.K."/>
        </authorList>
    </citation>
    <scope>NUCLEOTIDE SEQUENCE</scope>
    <source>
        <strain evidence="2">NCIM 5678</strain>
    </source>
</reference>
<dbReference type="EMBL" id="CP078063">
    <property type="protein sequence ID" value="UVE50864.1"/>
    <property type="molecule type" value="Genomic_DNA"/>
</dbReference>
<dbReference type="Proteomes" id="UP001058330">
    <property type="component" value="Chromosome"/>
</dbReference>
<dbReference type="InterPro" id="IPR036866">
    <property type="entry name" value="RibonucZ/Hydroxyglut_hydro"/>
</dbReference>
<dbReference type="Pfam" id="PF00753">
    <property type="entry name" value="Lactamase_B"/>
    <property type="match status" value="1"/>
</dbReference>
<dbReference type="RefSeq" id="WP_258302829.1">
    <property type="nucleotide sequence ID" value="NZ_CP078063.1"/>
</dbReference>
<proteinExistence type="predicted"/>
<dbReference type="GeneID" id="74527821"/>
<evidence type="ECO:0000313" key="2">
    <source>
        <dbReference type="EMBL" id="UVE50864.1"/>
    </source>
</evidence>
<accession>A0ABY5RES9</accession>
<dbReference type="SMART" id="SM00849">
    <property type="entry name" value="Lactamase_B"/>
    <property type="match status" value="1"/>
</dbReference>
<evidence type="ECO:0000313" key="3">
    <source>
        <dbReference type="Proteomes" id="UP001058330"/>
    </source>
</evidence>
<dbReference type="InterPro" id="IPR037482">
    <property type="entry name" value="ST1585_MBL-fold"/>
</dbReference>
<dbReference type="Gene3D" id="3.60.15.10">
    <property type="entry name" value="Ribonuclease Z/Hydroxyacylglutathione hydrolase-like"/>
    <property type="match status" value="1"/>
</dbReference>